<gene>
    <name evidence="2" type="ORF">OLC1_LOCUS14699</name>
</gene>
<feature type="region of interest" description="Disordered" evidence="1">
    <location>
        <begin position="52"/>
        <end position="118"/>
    </location>
</feature>
<dbReference type="AlphaFoldDB" id="A0AAV1DG54"/>
<evidence type="ECO:0000313" key="3">
    <source>
        <dbReference type="Proteomes" id="UP001161247"/>
    </source>
</evidence>
<protein>
    <submittedName>
        <fullName evidence="2">OLC1v1005221C1</fullName>
    </submittedName>
</protein>
<name>A0AAV1DG54_OLDCO</name>
<feature type="compositionally biased region" description="Low complexity" evidence="1">
    <location>
        <begin position="73"/>
        <end position="89"/>
    </location>
</feature>
<dbReference type="EMBL" id="OX459122">
    <property type="protein sequence ID" value="CAI9106146.1"/>
    <property type="molecule type" value="Genomic_DNA"/>
</dbReference>
<organism evidence="2 3">
    <name type="scientific">Oldenlandia corymbosa var. corymbosa</name>
    <dbReference type="NCBI Taxonomy" id="529605"/>
    <lineage>
        <taxon>Eukaryota</taxon>
        <taxon>Viridiplantae</taxon>
        <taxon>Streptophyta</taxon>
        <taxon>Embryophyta</taxon>
        <taxon>Tracheophyta</taxon>
        <taxon>Spermatophyta</taxon>
        <taxon>Magnoliopsida</taxon>
        <taxon>eudicotyledons</taxon>
        <taxon>Gunneridae</taxon>
        <taxon>Pentapetalae</taxon>
        <taxon>asterids</taxon>
        <taxon>lamiids</taxon>
        <taxon>Gentianales</taxon>
        <taxon>Rubiaceae</taxon>
        <taxon>Rubioideae</taxon>
        <taxon>Spermacoceae</taxon>
        <taxon>Hedyotis-Oldenlandia complex</taxon>
        <taxon>Oldenlandia</taxon>
    </lineage>
</organism>
<keyword evidence="3" id="KW-1185">Reference proteome</keyword>
<accession>A0AAV1DG54</accession>
<sequence>MLKGFTKHYHKEGQGSREVVVLYPEFNSIDESLDGESTLVVLFNLVDVPDDLRKRNSHSDGAKSSTSLFPWGKSKTASTSSSSNFNFSSLGKVRVHEPGGAGAGAAPSVLTKESFSRI</sequence>
<dbReference type="Proteomes" id="UP001161247">
    <property type="component" value="Chromosome 5"/>
</dbReference>
<evidence type="ECO:0000313" key="2">
    <source>
        <dbReference type="EMBL" id="CAI9106146.1"/>
    </source>
</evidence>
<reference evidence="2" key="1">
    <citation type="submission" date="2023-03" db="EMBL/GenBank/DDBJ databases">
        <authorList>
            <person name="Julca I."/>
        </authorList>
    </citation>
    <scope>NUCLEOTIDE SEQUENCE</scope>
</reference>
<feature type="compositionally biased region" description="Basic and acidic residues" evidence="1">
    <location>
        <begin position="52"/>
        <end position="61"/>
    </location>
</feature>
<proteinExistence type="predicted"/>
<evidence type="ECO:0000256" key="1">
    <source>
        <dbReference type="SAM" id="MobiDB-lite"/>
    </source>
</evidence>